<name>A0A832ZUU8_9CREN</name>
<dbReference type="InterPro" id="IPR029052">
    <property type="entry name" value="Metallo-depent_PP-like"/>
</dbReference>
<dbReference type="GO" id="GO:0016787">
    <property type="term" value="F:hydrolase activity"/>
    <property type="evidence" value="ECO:0007669"/>
    <property type="project" value="InterPro"/>
</dbReference>
<protein>
    <recommendedName>
        <fullName evidence="1">Calcineurin-like phosphoesterase domain-containing protein</fullName>
    </recommendedName>
</protein>
<gene>
    <name evidence="2" type="ORF">EYH50_03660</name>
</gene>
<dbReference type="Pfam" id="PF00149">
    <property type="entry name" value="Metallophos"/>
    <property type="match status" value="1"/>
</dbReference>
<accession>A0A832ZUU8</accession>
<proteinExistence type="predicted"/>
<organism evidence="2 3">
    <name type="scientific">Pyrodictium delaneyi</name>
    <dbReference type="NCBI Taxonomy" id="1273541"/>
    <lineage>
        <taxon>Archaea</taxon>
        <taxon>Thermoproteota</taxon>
        <taxon>Thermoprotei</taxon>
        <taxon>Desulfurococcales</taxon>
        <taxon>Pyrodictiaceae</taxon>
        <taxon>Pyrodictium</taxon>
    </lineage>
</organism>
<dbReference type="AlphaFoldDB" id="A0A832ZUU8"/>
<dbReference type="InterPro" id="IPR004843">
    <property type="entry name" value="Calcineurin-like_PHP"/>
</dbReference>
<dbReference type="Proteomes" id="UP000600071">
    <property type="component" value="Unassembled WGS sequence"/>
</dbReference>
<reference evidence="2" key="1">
    <citation type="journal article" date="2020" name="ISME J.">
        <title>Gammaproteobacteria mediating utilization of methyl-, sulfur- and petroleum organic compounds in deep ocean hydrothermal plumes.</title>
        <authorList>
            <person name="Zhou Z."/>
            <person name="Liu Y."/>
            <person name="Pan J."/>
            <person name="Cron B.R."/>
            <person name="Toner B.M."/>
            <person name="Anantharaman K."/>
            <person name="Breier J.A."/>
            <person name="Dick G.J."/>
            <person name="Li M."/>
        </authorList>
    </citation>
    <scope>NUCLEOTIDE SEQUENCE</scope>
    <source>
        <strain evidence="2">SZUA-1523</strain>
    </source>
</reference>
<evidence type="ECO:0000313" key="2">
    <source>
        <dbReference type="EMBL" id="HIQ24125.1"/>
    </source>
</evidence>
<evidence type="ECO:0000313" key="3">
    <source>
        <dbReference type="Proteomes" id="UP000600071"/>
    </source>
</evidence>
<comment type="caution">
    <text evidence="2">The sequence shown here is derived from an EMBL/GenBank/DDBJ whole genome shotgun (WGS) entry which is preliminary data.</text>
</comment>
<evidence type="ECO:0000259" key="1">
    <source>
        <dbReference type="Pfam" id="PF00149"/>
    </source>
</evidence>
<dbReference type="EMBL" id="DQVR01000082">
    <property type="protein sequence ID" value="HIQ24125.1"/>
    <property type="molecule type" value="Genomic_DNA"/>
</dbReference>
<feature type="domain" description="Calcineurin-like phosphoesterase" evidence="1">
    <location>
        <begin position="9"/>
        <end position="50"/>
    </location>
</feature>
<dbReference type="Gene3D" id="3.60.21.10">
    <property type="match status" value="1"/>
</dbReference>
<dbReference type="SUPFAM" id="SSF56300">
    <property type="entry name" value="Metallo-dependent phosphatases"/>
    <property type="match status" value="1"/>
</dbReference>
<sequence>MGSGVTELMRILIVSDIHGSLGKVERLARIKRELTVVAGDISRCGSIEEARAVLGELVR</sequence>